<proteinExistence type="predicted"/>
<organism evidence="1 2">
    <name type="scientific">Dreissena polymorpha</name>
    <name type="common">Zebra mussel</name>
    <name type="synonym">Mytilus polymorpha</name>
    <dbReference type="NCBI Taxonomy" id="45954"/>
    <lineage>
        <taxon>Eukaryota</taxon>
        <taxon>Metazoa</taxon>
        <taxon>Spiralia</taxon>
        <taxon>Lophotrochozoa</taxon>
        <taxon>Mollusca</taxon>
        <taxon>Bivalvia</taxon>
        <taxon>Autobranchia</taxon>
        <taxon>Heteroconchia</taxon>
        <taxon>Euheterodonta</taxon>
        <taxon>Imparidentia</taxon>
        <taxon>Neoheterodontei</taxon>
        <taxon>Myida</taxon>
        <taxon>Dreissenoidea</taxon>
        <taxon>Dreissenidae</taxon>
        <taxon>Dreissena</taxon>
    </lineage>
</organism>
<reference evidence="1" key="2">
    <citation type="submission" date="2020-11" db="EMBL/GenBank/DDBJ databases">
        <authorList>
            <person name="McCartney M.A."/>
            <person name="Auch B."/>
            <person name="Kono T."/>
            <person name="Mallez S."/>
            <person name="Becker A."/>
            <person name="Gohl D.M."/>
            <person name="Silverstein K.A.T."/>
            <person name="Koren S."/>
            <person name="Bechman K.B."/>
            <person name="Herman A."/>
            <person name="Abrahante J.E."/>
            <person name="Garbe J."/>
        </authorList>
    </citation>
    <scope>NUCLEOTIDE SEQUENCE</scope>
    <source>
        <strain evidence="1">Duluth1</strain>
        <tissue evidence="1">Whole animal</tissue>
    </source>
</reference>
<accession>A0A9D4EWA8</accession>
<comment type="caution">
    <text evidence="1">The sequence shown here is derived from an EMBL/GenBank/DDBJ whole genome shotgun (WGS) entry which is preliminary data.</text>
</comment>
<reference evidence="1" key="1">
    <citation type="journal article" date="2019" name="bioRxiv">
        <title>The Genome of the Zebra Mussel, Dreissena polymorpha: A Resource for Invasive Species Research.</title>
        <authorList>
            <person name="McCartney M.A."/>
            <person name="Auch B."/>
            <person name="Kono T."/>
            <person name="Mallez S."/>
            <person name="Zhang Y."/>
            <person name="Obille A."/>
            <person name="Becker A."/>
            <person name="Abrahante J.E."/>
            <person name="Garbe J."/>
            <person name="Badalamenti J.P."/>
            <person name="Herman A."/>
            <person name="Mangelson H."/>
            <person name="Liachko I."/>
            <person name="Sullivan S."/>
            <person name="Sone E.D."/>
            <person name="Koren S."/>
            <person name="Silverstein K.A.T."/>
            <person name="Beckman K.B."/>
            <person name="Gohl D.M."/>
        </authorList>
    </citation>
    <scope>NUCLEOTIDE SEQUENCE</scope>
    <source>
        <strain evidence="1">Duluth1</strain>
        <tissue evidence="1">Whole animal</tissue>
    </source>
</reference>
<protein>
    <submittedName>
        <fullName evidence="1">Uncharacterized protein</fullName>
    </submittedName>
</protein>
<evidence type="ECO:0000313" key="1">
    <source>
        <dbReference type="EMBL" id="KAH3787036.1"/>
    </source>
</evidence>
<keyword evidence="2" id="KW-1185">Reference proteome</keyword>
<gene>
    <name evidence="1" type="ORF">DPMN_165155</name>
</gene>
<dbReference type="Proteomes" id="UP000828390">
    <property type="component" value="Unassembled WGS sequence"/>
</dbReference>
<name>A0A9D4EWA8_DREPO</name>
<dbReference type="EMBL" id="JAIWYP010000008">
    <property type="protein sequence ID" value="KAH3787036.1"/>
    <property type="molecule type" value="Genomic_DNA"/>
</dbReference>
<evidence type="ECO:0000313" key="2">
    <source>
        <dbReference type="Proteomes" id="UP000828390"/>
    </source>
</evidence>
<dbReference type="AlphaFoldDB" id="A0A9D4EWA8"/>
<sequence length="56" mass="6343">MNQSEEIPSRNRMFAATLRQLCYNFATTLRQTFLFAGRFAIKKSAAIVFNLPSEAA</sequence>